<evidence type="ECO:0000259" key="6">
    <source>
        <dbReference type="Pfam" id="PF16889"/>
    </source>
</evidence>
<evidence type="ECO:0000259" key="5">
    <source>
        <dbReference type="Pfam" id="PF07940"/>
    </source>
</evidence>
<protein>
    <recommendedName>
        <fullName evidence="9">Heparin-sulfate lyase N-terminal domain-containing protein</fullName>
    </recommendedName>
</protein>
<dbReference type="GeneID" id="56510293"/>
<evidence type="ECO:0000313" key="7">
    <source>
        <dbReference type="EMBL" id="KAB0610757.1"/>
    </source>
</evidence>
<keyword evidence="3" id="KW-0574">Periplasm</keyword>
<comment type="caution">
    <text evidence="7">The sequence shown here is derived from an EMBL/GenBank/DDBJ whole genome shotgun (WGS) entry which is preliminary data.</text>
</comment>
<evidence type="ECO:0008006" key="9">
    <source>
        <dbReference type="Google" id="ProtNLM"/>
    </source>
</evidence>
<evidence type="ECO:0000313" key="8">
    <source>
        <dbReference type="Proteomes" id="UP000423641"/>
    </source>
</evidence>
<keyword evidence="2" id="KW-0732">Signal</keyword>
<dbReference type="GO" id="GO:0042597">
    <property type="term" value="C:periplasmic space"/>
    <property type="evidence" value="ECO:0007669"/>
    <property type="project" value="UniProtKB-SubCell"/>
</dbReference>
<dbReference type="InterPro" id="IPR031680">
    <property type="entry name" value="Hepar_II_III_N"/>
</dbReference>
<dbReference type="Gene3D" id="2.70.98.70">
    <property type="match status" value="1"/>
</dbReference>
<dbReference type="InterPro" id="IPR008929">
    <property type="entry name" value="Chondroitin_lyas"/>
</dbReference>
<dbReference type="AlphaFoldDB" id="A0AAV6ECM0"/>
<sequence length="538" mass="62682">MGKADEILKTGIYNIDSIYIIDFNKLDYNKSDYGISIINRTHLFHIHKMSYINILIEYDKSHIGNNGLEFVFKFLQPWWNVFKNKINDNAAWHDHATALRGQNLVNLYNHIININYMDISRVNLLKDILLFHKSILLDNEFYSEFTNHGLDQSLALYQIACLFKDNNSINIAKNRIQNEINHAFCEDGGHKENSPAYLNYGLNQLLNAFDVIKQNGFDNNGIDFPDKILDRAILALGFFTLPNRMLPLIGDTRDFIVKDIFGSRFESSIYYLNFLYSISLGNNGIKPSNKDLLLPISGYAIFRETWEKANLPKSLHIVFKSGYLSQYHRQDDDLNITLFYDGEEWLVDGGEYKHDNKDPYRIYFRSADSHNITRPRYCAICRSIDEIKNYGDSKIYDYYTDGETSIINGVSYIFKGYKNIRKLTYDRRNRLIELHDVCAPVNMSDKLDEFITRFHIPIDKAINVDNVNNTIKIIGKNRTMNLSSPNFKGSIRVVKGKQEPRPLGWRSRKSGVLEKCYTIEFYHEKSQSLDQVFLIHFT</sequence>
<feature type="domain" description="Heparin-sulfate lyase N-terminal" evidence="6">
    <location>
        <begin position="86"/>
        <end position="254"/>
    </location>
</feature>
<dbReference type="PANTHER" id="PTHR39210">
    <property type="entry name" value="HEPARIN-SULFATE LYASE"/>
    <property type="match status" value="1"/>
</dbReference>
<keyword evidence="4" id="KW-0456">Lyase</keyword>
<evidence type="ECO:0000256" key="4">
    <source>
        <dbReference type="ARBA" id="ARBA00023239"/>
    </source>
</evidence>
<organism evidence="7 8">
    <name type="scientific">Campylobacter hyointestinalis subsp. lawsonii</name>
    <dbReference type="NCBI Taxonomy" id="91353"/>
    <lineage>
        <taxon>Bacteria</taxon>
        <taxon>Pseudomonadati</taxon>
        <taxon>Campylobacterota</taxon>
        <taxon>Epsilonproteobacteria</taxon>
        <taxon>Campylobacterales</taxon>
        <taxon>Campylobacteraceae</taxon>
        <taxon>Campylobacter</taxon>
    </lineage>
</organism>
<gene>
    <name evidence="7" type="ORF">F7P66_09155</name>
</gene>
<accession>A0AAV6ECM0</accession>
<comment type="subcellular location">
    <subcellularLocation>
        <location evidence="1">Periplasm</location>
    </subcellularLocation>
</comment>
<proteinExistence type="predicted"/>
<dbReference type="InterPro" id="IPR012480">
    <property type="entry name" value="Hepar_II_III_C"/>
</dbReference>
<name>A0AAV6ECM0_CAMHY</name>
<dbReference type="Pfam" id="PF07940">
    <property type="entry name" value="Hepar_II_III_C"/>
    <property type="match status" value="1"/>
</dbReference>
<dbReference type="Pfam" id="PF16889">
    <property type="entry name" value="Hepar_II_III_N"/>
    <property type="match status" value="1"/>
</dbReference>
<dbReference type="SUPFAM" id="SSF48230">
    <property type="entry name" value="Chondroitin AC/alginate lyase"/>
    <property type="match status" value="1"/>
</dbReference>
<reference evidence="7 8" key="1">
    <citation type="submission" date="2019-09" db="EMBL/GenBank/DDBJ databases">
        <title>Draft genome sequences of 48 bacterial type strains from the CCUG.</title>
        <authorList>
            <person name="Tunovic T."/>
            <person name="Pineiro-Iglesias B."/>
            <person name="Unosson C."/>
            <person name="Inganas E."/>
            <person name="Ohlen M."/>
            <person name="Cardew S."/>
            <person name="Jensie-Markopoulos S."/>
            <person name="Salva-Serra F."/>
            <person name="Jaen-Luchoro D."/>
            <person name="Karlsson R."/>
            <person name="Svensson-Stadler L."/>
            <person name="Chun J."/>
            <person name="Moore E."/>
        </authorList>
    </citation>
    <scope>NUCLEOTIDE SEQUENCE [LARGE SCALE GENOMIC DNA]</scope>
    <source>
        <strain evidence="7 8">CCUG 34538</strain>
    </source>
</reference>
<evidence type="ECO:0000256" key="3">
    <source>
        <dbReference type="ARBA" id="ARBA00022764"/>
    </source>
</evidence>
<evidence type="ECO:0000256" key="1">
    <source>
        <dbReference type="ARBA" id="ARBA00004418"/>
    </source>
</evidence>
<dbReference type="Gene3D" id="1.50.10.100">
    <property type="entry name" value="Chondroitin AC/alginate lyase"/>
    <property type="match status" value="1"/>
</dbReference>
<dbReference type="GO" id="GO:0016829">
    <property type="term" value="F:lyase activity"/>
    <property type="evidence" value="ECO:0007669"/>
    <property type="project" value="UniProtKB-KW"/>
</dbReference>
<evidence type="ECO:0000256" key="2">
    <source>
        <dbReference type="ARBA" id="ARBA00022729"/>
    </source>
</evidence>
<dbReference type="RefSeq" id="WP_112000774.1">
    <property type="nucleotide sequence ID" value="NZ_CP053828.1"/>
</dbReference>
<dbReference type="Proteomes" id="UP000423641">
    <property type="component" value="Unassembled WGS sequence"/>
</dbReference>
<dbReference type="PANTHER" id="PTHR39210:SF1">
    <property type="entry name" value="HEPARIN-SULFATE LYASE"/>
    <property type="match status" value="1"/>
</dbReference>
<feature type="domain" description="Heparinase II/III-like C-terminal" evidence="5">
    <location>
        <begin position="293"/>
        <end position="371"/>
    </location>
</feature>
<dbReference type="EMBL" id="VZON01000014">
    <property type="protein sequence ID" value="KAB0610757.1"/>
    <property type="molecule type" value="Genomic_DNA"/>
</dbReference>